<keyword evidence="3" id="KW-1185">Reference proteome</keyword>
<evidence type="ECO:0000313" key="2">
    <source>
        <dbReference type="EMBL" id="EAS02732.1"/>
    </source>
</evidence>
<feature type="compositionally biased region" description="Polar residues" evidence="1">
    <location>
        <begin position="126"/>
        <end position="139"/>
    </location>
</feature>
<dbReference type="KEGG" id="tet:TTHERM_00348220"/>
<feature type="region of interest" description="Disordered" evidence="1">
    <location>
        <begin position="201"/>
        <end position="226"/>
    </location>
</feature>
<reference evidence="3" key="1">
    <citation type="journal article" date="2006" name="PLoS Biol.">
        <title>Macronuclear genome sequence of the ciliate Tetrahymena thermophila, a model eukaryote.</title>
        <authorList>
            <person name="Eisen J.A."/>
            <person name="Coyne R.S."/>
            <person name="Wu M."/>
            <person name="Wu D."/>
            <person name="Thiagarajan M."/>
            <person name="Wortman J.R."/>
            <person name="Badger J.H."/>
            <person name="Ren Q."/>
            <person name="Amedeo P."/>
            <person name="Jones K.M."/>
            <person name="Tallon L.J."/>
            <person name="Delcher A.L."/>
            <person name="Salzberg S.L."/>
            <person name="Silva J.C."/>
            <person name="Haas B.J."/>
            <person name="Majoros W.H."/>
            <person name="Farzad M."/>
            <person name="Carlton J.M."/>
            <person name="Smith R.K. Jr."/>
            <person name="Garg J."/>
            <person name="Pearlman R.E."/>
            <person name="Karrer K.M."/>
            <person name="Sun L."/>
            <person name="Manning G."/>
            <person name="Elde N.C."/>
            <person name="Turkewitz A.P."/>
            <person name="Asai D.J."/>
            <person name="Wilkes D.E."/>
            <person name="Wang Y."/>
            <person name="Cai H."/>
            <person name="Collins K."/>
            <person name="Stewart B.A."/>
            <person name="Lee S.R."/>
            <person name="Wilamowska K."/>
            <person name="Weinberg Z."/>
            <person name="Ruzzo W.L."/>
            <person name="Wloga D."/>
            <person name="Gaertig J."/>
            <person name="Frankel J."/>
            <person name="Tsao C.-C."/>
            <person name="Gorovsky M.A."/>
            <person name="Keeling P.J."/>
            <person name="Waller R.F."/>
            <person name="Patron N.J."/>
            <person name="Cherry J.M."/>
            <person name="Stover N.A."/>
            <person name="Krieger C.J."/>
            <person name="del Toro C."/>
            <person name="Ryder H.F."/>
            <person name="Williamson S.C."/>
            <person name="Barbeau R.A."/>
            <person name="Hamilton E.P."/>
            <person name="Orias E."/>
        </authorList>
    </citation>
    <scope>NUCLEOTIDE SEQUENCE [LARGE SCALE GENOMIC DNA]</scope>
    <source>
        <strain evidence="3">SB210</strain>
    </source>
</reference>
<proteinExistence type="predicted"/>
<feature type="region of interest" description="Disordered" evidence="1">
    <location>
        <begin position="110"/>
        <end position="161"/>
    </location>
</feature>
<dbReference type="HOGENOM" id="CLU_357354_0_0_1"/>
<feature type="compositionally biased region" description="Acidic residues" evidence="1">
    <location>
        <begin position="140"/>
        <end position="151"/>
    </location>
</feature>
<organism evidence="2 3">
    <name type="scientific">Tetrahymena thermophila (strain SB210)</name>
    <dbReference type="NCBI Taxonomy" id="312017"/>
    <lineage>
        <taxon>Eukaryota</taxon>
        <taxon>Sar</taxon>
        <taxon>Alveolata</taxon>
        <taxon>Ciliophora</taxon>
        <taxon>Intramacronucleata</taxon>
        <taxon>Oligohymenophorea</taxon>
        <taxon>Hymenostomatida</taxon>
        <taxon>Tetrahymenina</taxon>
        <taxon>Tetrahymenidae</taxon>
        <taxon>Tetrahymena</taxon>
    </lineage>
</organism>
<name>I7LWR9_TETTS</name>
<evidence type="ECO:0000313" key="3">
    <source>
        <dbReference type="Proteomes" id="UP000009168"/>
    </source>
</evidence>
<protein>
    <submittedName>
        <fullName evidence="2">Uncharacterized protein</fullName>
    </submittedName>
</protein>
<feature type="compositionally biased region" description="Low complexity" evidence="1">
    <location>
        <begin position="692"/>
        <end position="702"/>
    </location>
</feature>
<feature type="region of interest" description="Disordered" evidence="1">
    <location>
        <begin position="692"/>
        <end position="717"/>
    </location>
</feature>
<feature type="compositionally biased region" description="Low complexity" evidence="1">
    <location>
        <begin position="209"/>
        <end position="218"/>
    </location>
</feature>
<gene>
    <name evidence="2" type="ORF">TTHERM_00348220</name>
</gene>
<feature type="compositionally biased region" description="Polar residues" evidence="1">
    <location>
        <begin position="152"/>
        <end position="161"/>
    </location>
</feature>
<dbReference type="InParanoid" id="I7LWR9"/>
<dbReference type="STRING" id="312017.I7LWR9"/>
<sequence length="785" mass="92082">MGCNQSQDNQQASHFQQQQYQYQQQQYIQNQEYQQQIKLLWNNEQISRNNSEINLKNVNDQIPKLQPDKNNQTLEKNNSEYQFQRKQSILKKTQKIIQENLLCSQQMQSNQALTTRRNYNPERQDTQFSEYNRQITQPNIEDDTSEEEYDYNQENHNPNIPQKQILKNDQEKQNCKNIKNSHLKAPSVYTIQDKINDHLKQFNNGGYANQQHKQNQNKNTHKKKSSVVQNIVQNSNLSNNEQQEEIKICQPRHIQKINPTKPKKFISETQNITKVDQERIIQSQQQQDMQQQQQKQQQQRVLNFQNNLHLLTMRKYSSNESSQNTSYQKITQRYNNQLSQNSSYIFNQSNSLLNFRTGKTQEQCRQLYSEVEEVVKNRCSVHQYEAYHKFNTLIDKITQKNGEIKVFIITDTSSQFTLSNYQSTQKTQNQTKLMGTGLIQKIQNEIVNFEQFDLIESYLDQNCISYDRRFFAKCVNNVKQLASLITQINFVFNYNTKNVLNQSSSQSRFYNSKSNITTYKVGESFSIEIKVQRPFEEEQLNALSKQHTEYENIYEWYKINQASALGYGFVVNSCFRDEIYTFYIYHDDKNVNLQKALSAFSMYGASMNYQVQQKLEAIIPCNDFDIDFHFNEFGLVSLKLNLGKLSSINEKQLLNLYHTQISNCGSVKSFRGIESTFSQINNFLKSQHEQNSLKSSSNKNYSTGTVHGTSQSKNSLNSKQSSFSKEMLLSNQQFNILNTLNNNFNSNSHYIIEFNKSGFQLSKSDQIGQDDSASNTQILVCEQFK</sequence>
<dbReference type="RefSeq" id="XP_001022977.1">
    <property type="nucleotide sequence ID" value="XM_001022977.2"/>
</dbReference>
<evidence type="ECO:0000256" key="1">
    <source>
        <dbReference type="SAM" id="MobiDB-lite"/>
    </source>
</evidence>
<accession>I7LWR9</accession>
<dbReference type="EMBL" id="GG662523">
    <property type="protein sequence ID" value="EAS02732.1"/>
    <property type="molecule type" value="Genomic_DNA"/>
</dbReference>
<dbReference type="Proteomes" id="UP000009168">
    <property type="component" value="Unassembled WGS sequence"/>
</dbReference>
<dbReference type="AlphaFoldDB" id="I7LWR9"/>
<dbReference type="GeneID" id="7836213"/>